<dbReference type="AlphaFoldDB" id="A0A2T0VWV1"/>
<accession>A0A2T0VWV1</accession>
<evidence type="ECO:0000313" key="1">
    <source>
        <dbReference type="EMBL" id="PRY76507.1"/>
    </source>
</evidence>
<organism evidence="1 2">
    <name type="scientific">Alkalibacterium olivapovliticus</name>
    <dbReference type="NCBI Taxonomy" id="99907"/>
    <lineage>
        <taxon>Bacteria</taxon>
        <taxon>Bacillati</taxon>
        <taxon>Bacillota</taxon>
        <taxon>Bacilli</taxon>
        <taxon>Lactobacillales</taxon>
        <taxon>Carnobacteriaceae</taxon>
        <taxon>Alkalibacterium</taxon>
    </lineage>
</organism>
<reference evidence="1 2" key="1">
    <citation type="submission" date="2018-03" db="EMBL/GenBank/DDBJ databases">
        <title>Genomic Encyclopedia of Archaeal and Bacterial Type Strains, Phase II (KMG-II): from individual species to whole genera.</title>
        <authorList>
            <person name="Goeker M."/>
        </authorList>
    </citation>
    <scope>NUCLEOTIDE SEQUENCE [LARGE SCALE GENOMIC DNA]</scope>
    <source>
        <strain evidence="1 2">DSM 13175</strain>
    </source>
</reference>
<sequence>MPILDCGIYQIKDLEECKRVVSEAIEVDYH</sequence>
<gene>
    <name evidence="1" type="ORF">CLV38_1317</name>
</gene>
<proteinExistence type="predicted"/>
<protein>
    <submittedName>
        <fullName evidence="1">Uncharacterized protein</fullName>
    </submittedName>
</protein>
<dbReference type="EMBL" id="PVTO01000031">
    <property type="protein sequence ID" value="PRY76507.1"/>
    <property type="molecule type" value="Genomic_DNA"/>
</dbReference>
<name>A0A2T0VWV1_9LACT</name>
<evidence type="ECO:0000313" key="2">
    <source>
        <dbReference type="Proteomes" id="UP000238205"/>
    </source>
</evidence>
<comment type="caution">
    <text evidence="1">The sequence shown here is derived from an EMBL/GenBank/DDBJ whole genome shotgun (WGS) entry which is preliminary data.</text>
</comment>
<dbReference type="Proteomes" id="UP000238205">
    <property type="component" value="Unassembled WGS sequence"/>
</dbReference>
<keyword evidence="2" id="KW-1185">Reference proteome</keyword>